<evidence type="ECO:0008006" key="3">
    <source>
        <dbReference type="Google" id="ProtNLM"/>
    </source>
</evidence>
<sequence>MRVNTSADLSHLLSSTTDAFGTSLHALLDADRHQARQVLRASLDRRTLAAETARACRAHAWVPAPQLHGELRYVADIARVGALCDDLARAIVGSDAVRLLPTQRMEAAVLLDAGGQRLRQLADGAAGSASCHGYRRCGSALAEVADRGGRDRSTTMVLCGALAVVLLQASRHACR</sequence>
<proteinExistence type="predicted"/>
<reference evidence="1 2" key="1">
    <citation type="submission" date="2021-05" db="EMBL/GenBank/DDBJ databases">
        <title>Complete genome of Nocardioides aquaticus KCTC 9944T isolated from meromictic and hypersaline Ekho Lake, Antarctica.</title>
        <authorList>
            <person name="Hwang K."/>
            <person name="Kim K.M."/>
            <person name="Choe H."/>
        </authorList>
    </citation>
    <scope>NUCLEOTIDE SEQUENCE [LARGE SCALE GENOMIC DNA]</scope>
    <source>
        <strain evidence="1 2">KCTC 9944</strain>
    </source>
</reference>
<organism evidence="1 2">
    <name type="scientific">Nocardioides aquaticus</name>
    <dbReference type="NCBI Taxonomy" id="160826"/>
    <lineage>
        <taxon>Bacteria</taxon>
        <taxon>Bacillati</taxon>
        <taxon>Actinomycetota</taxon>
        <taxon>Actinomycetes</taxon>
        <taxon>Propionibacteriales</taxon>
        <taxon>Nocardioidaceae</taxon>
        <taxon>Nocardioides</taxon>
    </lineage>
</organism>
<evidence type="ECO:0000313" key="1">
    <source>
        <dbReference type="EMBL" id="QVT78384.1"/>
    </source>
</evidence>
<keyword evidence="2" id="KW-1185">Reference proteome</keyword>
<evidence type="ECO:0000313" key="2">
    <source>
        <dbReference type="Proteomes" id="UP000679307"/>
    </source>
</evidence>
<dbReference type="Proteomes" id="UP000679307">
    <property type="component" value="Chromosome"/>
</dbReference>
<protein>
    <recommendedName>
        <fullName evidence="3">DUF222 domain-containing protein</fullName>
    </recommendedName>
</protein>
<gene>
    <name evidence="1" type="ORF">ENKNEFLB_00761</name>
</gene>
<accession>A0ABX8ED90</accession>
<dbReference type="EMBL" id="CP075371">
    <property type="protein sequence ID" value="QVT78384.1"/>
    <property type="molecule type" value="Genomic_DNA"/>
</dbReference>
<name>A0ABX8ED90_9ACTN</name>